<organism evidence="2 3">
    <name type="scientific">Arachis hypogaea</name>
    <name type="common">Peanut</name>
    <dbReference type="NCBI Taxonomy" id="3818"/>
    <lineage>
        <taxon>Eukaryota</taxon>
        <taxon>Viridiplantae</taxon>
        <taxon>Streptophyta</taxon>
        <taxon>Embryophyta</taxon>
        <taxon>Tracheophyta</taxon>
        <taxon>Spermatophyta</taxon>
        <taxon>Magnoliopsida</taxon>
        <taxon>eudicotyledons</taxon>
        <taxon>Gunneridae</taxon>
        <taxon>Pentapetalae</taxon>
        <taxon>rosids</taxon>
        <taxon>fabids</taxon>
        <taxon>Fabales</taxon>
        <taxon>Fabaceae</taxon>
        <taxon>Papilionoideae</taxon>
        <taxon>50 kb inversion clade</taxon>
        <taxon>dalbergioids sensu lato</taxon>
        <taxon>Dalbergieae</taxon>
        <taxon>Pterocarpus clade</taxon>
        <taxon>Arachis</taxon>
    </lineage>
</organism>
<dbReference type="EMBL" id="SDMP01000003">
    <property type="protein sequence ID" value="RYR68198.1"/>
    <property type="molecule type" value="Genomic_DNA"/>
</dbReference>
<evidence type="ECO:0000313" key="2">
    <source>
        <dbReference type="EMBL" id="RYR68198.1"/>
    </source>
</evidence>
<reference evidence="2 3" key="1">
    <citation type="submission" date="2019-01" db="EMBL/GenBank/DDBJ databases">
        <title>Sequencing of cultivated peanut Arachis hypogaea provides insights into genome evolution and oil improvement.</title>
        <authorList>
            <person name="Chen X."/>
        </authorList>
    </citation>
    <scope>NUCLEOTIDE SEQUENCE [LARGE SCALE GENOMIC DNA]</scope>
    <source>
        <strain evidence="3">cv. Fuhuasheng</strain>
        <tissue evidence="2">Leaves</tissue>
    </source>
</reference>
<proteinExistence type="predicted"/>
<sequence length="191" mass="21466">MAYQLGLNVDGDTISGCIGRWEQFYDGRSIEDLCQELLVDCQSYLVSKNCVRTIGEVPDGGALVALHQKIHHVDQRGILWVRLGHPKIELTLDFDSGDVSSMGSVDWMPYANPLIQHIVPQRIIESKAFAIVVCPLLFFTIMEGHRVNCVVRQFGGLQHIPTKPLNIDEMHGHDGGFDRGEWYPNLVAQIR</sequence>
<dbReference type="Proteomes" id="UP000289738">
    <property type="component" value="Chromosome A03"/>
</dbReference>
<evidence type="ECO:0000313" key="3">
    <source>
        <dbReference type="Proteomes" id="UP000289738"/>
    </source>
</evidence>
<keyword evidence="3" id="KW-1185">Reference proteome</keyword>
<dbReference type="Pfam" id="PF10536">
    <property type="entry name" value="PMD"/>
    <property type="match status" value="1"/>
</dbReference>
<comment type="caution">
    <text evidence="2">The sequence shown here is derived from an EMBL/GenBank/DDBJ whole genome shotgun (WGS) entry which is preliminary data.</text>
</comment>
<accession>A0A445DYB2</accession>
<dbReference type="InterPro" id="IPR019557">
    <property type="entry name" value="AminoTfrase-like_pln_mobile"/>
</dbReference>
<name>A0A445DYB2_ARAHY</name>
<dbReference type="AlphaFoldDB" id="A0A445DYB2"/>
<evidence type="ECO:0000259" key="1">
    <source>
        <dbReference type="Pfam" id="PF10536"/>
    </source>
</evidence>
<protein>
    <recommendedName>
        <fullName evidence="1">Aminotransferase-like plant mobile domain-containing protein</fullName>
    </recommendedName>
</protein>
<gene>
    <name evidence="2" type="ORF">Ahy_A03g014680</name>
</gene>
<feature type="domain" description="Aminotransferase-like plant mobile" evidence="1">
    <location>
        <begin position="98"/>
        <end position="164"/>
    </location>
</feature>